<dbReference type="SUPFAM" id="SSF51735">
    <property type="entry name" value="NAD(P)-binding Rossmann-fold domains"/>
    <property type="match status" value="1"/>
</dbReference>
<dbReference type="Proteomes" id="UP001597371">
    <property type="component" value="Unassembled WGS sequence"/>
</dbReference>
<evidence type="ECO:0000256" key="1">
    <source>
        <dbReference type="ARBA" id="ARBA00006484"/>
    </source>
</evidence>
<organism evidence="3 4">
    <name type="scientific">Aureimonas populi</name>
    <dbReference type="NCBI Taxonomy" id="1701758"/>
    <lineage>
        <taxon>Bacteria</taxon>
        <taxon>Pseudomonadati</taxon>
        <taxon>Pseudomonadota</taxon>
        <taxon>Alphaproteobacteria</taxon>
        <taxon>Hyphomicrobiales</taxon>
        <taxon>Aurantimonadaceae</taxon>
        <taxon>Aureimonas</taxon>
    </lineage>
</organism>
<sequence>MSTPSRRTVLVTGAGIGIGRATAEAFVRGGDHVVLTDVLELEGREAADAIVASGGSAEFRFLDVRSTQAAEALVADIEARYGGIDVIVANAGIAHRVPLAHLIDEKWDETFDIDLKGMLRVIRPAVPSMRRRGEGAIVCLSSIMGVAYGWDEHVHYSAAKAGVVGLVRGLAVELARDGIRVNGVAPGYIRTAQLLSEKHSLGPEGAEKAAAFIPMGRLGEPGDIADVIHFLASSGARYLTGQVLAVDGGLLVGRY</sequence>
<protein>
    <submittedName>
        <fullName evidence="3">SDR family NAD(P)-dependent oxidoreductase</fullName>
        <ecNumber evidence="3">1.1.1.-</ecNumber>
    </submittedName>
</protein>
<dbReference type="GO" id="GO:0016491">
    <property type="term" value="F:oxidoreductase activity"/>
    <property type="evidence" value="ECO:0007669"/>
    <property type="project" value="UniProtKB-KW"/>
</dbReference>
<evidence type="ECO:0000313" key="3">
    <source>
        <dbReference type="EMBL" id="MFD2239387.1"/>
    </source>
</evidence>
<name>A0ABW5CTR5_9HYPH</name>
<dbReference type="InterPro" id="IPR057326">
    <property type="entry name" value="KR_dom"/>
</dbReference>
<dbReference type="PROSITE" id="PS00061">
    <property type="entry name" value="ADH_SHORT"/>
    <property type="match status" value="1"/>
</dbReference>
<dbReference type="PANTHER" id="PTHR42879:SF2">
    <property type="entry name" value="3-OXOACYL-[ACYL-CARRIER-PROTEIN] REDUCTASE FABG"/>
    <property type="match status" value="1"/>
</dbReference>
<comment type="caution">
    <text evidence="3">The sequence shown here is derived from an EMBL/GenBank/DDBJ whole genome shotgun (WGS) entry which is preliminary data.</text>
</comment>
<keyword evidence="3" id="KW-0560">Oxidoreductase</keyword>
<dbReference type="Gene3D" id="3.40.50.720">
    <property type="entry name" value="NAD(P)-binding Rossmann-like Domain"/>
    <property type="match status" value="1"/>
</dbReference>
<dbReference type="RefSeq" id="WP_209738062.1">
    <property type="nucleotide sequence ID" value="NZ_CP072611.1"/>
</dbReference>
<dbReference type="InterPro" id="IPR020904">
    <property type="entry name" value="Sc_DH/Rdtase_CS"/>
</dbReference>
<feature type="domain" description="Ketoreductase" evidence="2">
    <location>
        <begin position="7"/>
        <end position="192"/>
    </location>
</feature>
<reference evidence="4" key="1">
    <citation type="journal article" date="2019" name="Int. J. Syst. Evol. Microbiol.">
        <title>The Global Catalogue of Microorganisms (GCM) 10K type strain sequencing project: providing services to taxonomists for standard genome sequencing and annotation.</title>
        <authorList>
            <consortium name="The Broad Institute Genomics Platform"/>
            <consortium name="The Broad Institute Genome Sequencing Center for Infectious Disease"/>
            <person name="Wu L."/>
            <person name="Ma J."/>
        </authorList>
    </citation>
    <scope>NUCLEOTIDE SEQUENCE [LARGE SCALE GENOMIC DNA]</scope>
    <source>
        <strain evidence="4">ZS-35-S2</strain>
    </source>
</reference>
<accession>A0ABW5CTR5</accession>
<proteinExistence type="inferred from homology"/>
<dbReference type="PRINTS" id="PR00080">
    <property type="entry name" value="SDRFAMILY"/>
</dbReference>
<dbReference type="SMART" id="SM00822">
    <property type="entry name" value="PKS_KR"/>
    <property type="match status" value="1"/>
</dbReference>
<dbReference type="InterPro" id="IPR050259">
    <property type="entry name" value="SDR"/>
</dbReference>
<gene>
    <name evidence="3" type="ORF">ACFSKQ_18210</name>
</gene>
<dbReference type="InterPro" id="IPR002347">
    <property type="entry name" value="SDR_fam"/>
</dbReference>
<evidence type="ECO:0000259" key="2">
    <source>
        <dbReference type="SMART" id="SM00822"/>
    </source>
</evidence>
<dbReference type="EC" id="1.1.1.-" evidence="3"/>
<dbReference type="EMBL" id="JBHUIJ010000028">
    <property type="protein sequence ID" value="MFD2239387.1"/>
    <property type="molecule type" value="Genomic_DNA"/>
</dbReference>
<comment type="similarity">
    <text evidence="1">Belongs to the short-chain dehydrogenases/reductases (SDR) family.</text>
</comment>
<dbReference type="PANTHER" id="PTHR42879">
    <property type="entry name" value="3-OXOACYL-(ACYL-CARRIER-PROTEIN) REDUCTASE"/>
    <property type="match status" value="1"/>
</dbReference>
<evidence type="ECO:0000313" key="4">
    <source>
        <dbReference type="Proteomes" id="UP001597371"/>
    </source>
</evidence>
<dbReference type="InterPro" id="IPR036291">
    <property type="entry name" value="NAD(P)-bd_dom_sf"/>
</dbReference>
<dbReference type="Pfam" id="PF13561">
    <property type="entry name" value="adh_short_C2"/>
    <property type="match status" value="1"/>
</dbReference>
<dbReference type="PRINTS" id="PR00081">
    <property type="entry name" value="GDHRDH"/>
</dbReference>
<keyword evidence="4" id="KW-1185">Reference proteome</keyword>